<sequence>MTAATGLLLGIDVGTSGVKVVLSDRDGALVRDGARRYPTSVDARGGAEQDPGAWWSALTELTRSLLGPEPIAGVAVTSQAPTLVPLDAEGEPAGPALTWLDRRAEAEAHEIAAVAPGHRHGADPFFGTAKLLWLRRERPEVLARTRTVVSANGFVVRRLTGRAALDDSTAALLQAFDETTGALDARLAEAGVPAELLGEIVPTTAVVGAVTAAAEAATGIPAGTPVLAGAIDSVGSALEAGALAVGDPLVEMNGFSSVTILPVPAGVHVPGFIHTRHCLPGVDLLITAQVTAGATVDWVNGLAGGPQDLRETGPLRARRRPSPLMVVPALAGERTPSWNPRTRGMIDGIGLDTDGVDLMLAAMEGNALALAADLEQLAAHGFPVPEMRATGGGSASDVWMQIKADVLGIPVSRPRTGHGAAHGAAFLAGIGLGLLEPAQLRERTAEITRTFTPDAALTQDYARRRRRFARLLELARDREDASA</sequence>
<keyword evidence="2" id="KW-0859">Xylose metabolism</keyword>
<dbReference type="PANTHER" id="PTHR43095">
    <property type="entry name" value="SUGAR KINASE"/>
    <property type="match status" value="1"/>
</dbReference>
<keyword evidence="3" id="KW-0808">Transferase</keyword>
<dbReference type="SUPFAM" id="SSF53067">
    <property type="entry name" value="Actin-like ATPase domain"/>
    <property type="match status" value="2"/>
</dbReference>
<dbReference type="AlphaFoldDB" id="Z9JVN4"/>
<protein>
    <recommendedName>
        <fullName evidence="9">Xylulose kinase</fullName>
    </recommendedName>
</protein>
<evidence type="ECO:0000256" key="3">
    <source>
        <dbReference type="ARBA" id="ARBA00022679"/>
    </source>
</evidence>
<dbReference type="GO" id="GO:0016301">
    <property type="term" value="F:kinase activity"/>
    <property type="evidence" value="ECO:0007669"/>
    <property type="project" value="UniProtKB-KW"/>
</dbReference>
<keyword evidence="8" id="KW-1185">Reference proteome</keyword>
<dbReference type="InterPro" id="IPR043129">
    <property type="entry name" value="ATPase_NBD"/>
</dbReference>
<feature type="domain" description="Carbohydrate kinase FGGY N-terminal" evidence="5">
    <location>
        <begin position="8"/>
        <end position="237"/>
    </location>
</feature>
<organism evidence="7 8">
    <name type="scientific">Brachybacterium phenoliresistens</name>
    <dbReference type="NCBI Taxonomy" id="396014"/>
    <lineage>
        <taxon>Bacteria</taxon>
        <taxon>Bacillati</taxon>
        <taxon>Actinomycetota</taxon>
        <taxon>Actinomycetes</taxon>
        <taxon>Micrococcales</taxon>
        <taxon>Dermabacteraceae</taxon>
        <taxon>Brachybacterium</taxon>
    </lineage>
</organism>
<comment type="caution">
    <text evidence="7">The sequence shown here is derived from an EMBL/GenBank/DDBJ whole genome shotgun (WGS) entry which is preliminary data.</text>
</comment>
<dbReference type="GO" id="GO:0042732">
    <property type="term" value="P:D-xylose metabolic process"/>
    <property type="evidence" value="ECO:0007669"/>
    <property type="project" value="UniProtKB-KW"/>
</dbReference>
<comment type="similarity">
    <text evidence="1">Belongs to the FGGY kinase family.</text>
</comment>
<evidence type="ECO:0008006" key="9">
    <source>
        <dbReference type="Google" id="ProtNLM"/>
    </source>
</evidence>
<evidence type="ECO:0000256" key="1">
    <source>
        <dbReference type="ARBA" id="ARBA00009156"/>
    </source>
</evidence>
<dbReference type="PIRSF" id="PIRSF000538">
    <property type="entry name" value="GlpK"/>
    <property type="match status" value="1"/>
</dbReference>
<dbReference type="InterPro" id="IPR018484">
    <property type="entry name" value="FGGY_N"/>
</dbReference>
<dbReference type="Pfam" id="PF02782">
    <property type="entry name" value="FGGY_C"/>
    <property type="match status" value="1"/>
</dbReference>
<dbReference type="EMBL" id="JDYK01000003">
    <property type="protein sequence ID" value="EWS82440.1"/>
    <property type="molecule type" value="Genomic_DNA"/>
</dbReference>
<dbReference type="InterPro" id="IPR018485">
    <property type="entry name" value="FGGY_C"/>
</dbReference>
<dbReference type="PANTHER" id="PTHR43095:SF5">
    <property type="entry name" value="XYLULOSE KINASE"/>
    <property type="match status" value="1"/>
</dbReference>
<reference evidence="7 8" key="1">
    <citation type="submission" date="2014-02" db="EMBL/GenBank/DDBJ databases">
        <title>Genome sequence of Brachybacterium phenoliresistens strain W13A50.</title>
        <authorList>
            <person name="Wang X."/>
        </authorList>
    </citation>
    <scope>NUCLEOTIDE SEQUENCE [LARGE SCALE GENOMIC DNA]</scope>
    <source>
        <strain evidence="7 8">W13A50</strain>
    </source>
</reference>
<evidence type="ECO:0000313" key="7">
    <source>
        <dbReference type="EMBL" id="EWS82440.1"/>
    </source>
</evidence>
<dbReference type="RefSeq" id="WP_038370652.1">
    <property type="nucleotide sequence ID" value="NZ_KK069989.1"/>
</dbReference>
<proteinExistence type="inferred from homology"/>
<dbReference type="eggNOG" id="COG1070">
    <property type="taxonomic scope" value="Bacteria"/>
</dbReference>
<dbReference type="Proteomes" id="UP000023067">
    <property type="component" value="Unassembled WGS sequence"/>
</dbReference>
<dbReference type="Pfam" id="PF00370">
    <property type="entry name" value="FGGY_N"/>
    <property type="match status" value="1"/>
</dbReference>
<dbReference type="PATRIC" id="fig|396014.3.peg.648"/>
<evidence type="ECO:0000313" key="8">
    <source>
        <dbReference type="Proteomes" id="UP000023067"/>
    </source>
</evidence>
<dbReference type="HOGENOM" id="CLU_009281_3_3_11"/>
<name>Z9JVN4_9MICO</name>
<dbReference type="InterPro" id="IPR050406">
    <property type="entry name" value="FGGY_Carb_Kinase"/>
</dbReference>
<dbReference type="OrthoDB" id="9782710at2"/>
<keyword evidence="4" id="KW-0418">Kinase</keyword>
<evidence type="ECO:0000259" key="6">
    <source>
        <dbReference type="Pfam" id="PF02782"/>
    </source>
</evidence>
<feature type="domain" description="Carbohydrate kinase FGGY C-terminal" evidence="6">
    <location>
        <begin position="262"/>
        <end position="430"/>
    </location>
</feature>
<evidence type="ECO:0000256" key="2">
    <source>
        <dbReference type="ARBA" id="ARBA00022629"/>
    </source>
</evidence>
<dbReference type="Gene3D" id="3.30.420.40">
    <property type="match status" value="2"/>
</dbReference>
<keyword evidence="2" id="KW-0119">Carbohydrate metabolism</keyword>
<accession>Z9JVN4</accession>
<evidence type="ECO:0000259" key="5">
    <source>
        <dbReference type="Pfam" id="PF00370"/>
    </source>
</evidence>
<gene>
    <name evidence="7" type="ORF">BF93_10685</name>
</gene>
<dbReference type="InterPro" id="IPR000577">
    <property type="entry name" value="Carb_kinase_FGGY"/>
</dbReference>
<dbReference type="STRING" id="396014.BF93_10685"/>
<evidence type="ECO:0000256" key="4">
    <source>
        <dbReference type="ARBA" id="ARBA00022777"/>
    </source>
</evidence>